<evidence type="ECO:0000313" key="3">
    <source>
        <dbReference type="Proteomes" id="UP000054248"/>
    </source>
</evidence>
<dbReference type="HOGENOM" id="CLU_785718_0_0_1"/>
<evidence type="ECO:0000313" key="2">
    <source>
        <dbReference type="EMBL" id="KIO21379.1"/>
    </source>
</evidence>
<feature type="region of interest" description="Disordered" evidence="1">
    <location>
        <begin position="159"/>
        <end position="190"/>
    </location>
</feature>
<protein>
    <submittedName>
        <fullName evidence="2">Uncharacterized protein</fullName>
    </submittedName>
</protein>
<keyword evidence="3" id="KW-1185">Reference proteome</keyword>
<sequence length="353" mass="38323">MSHYEAICEEKRTNTIADDSVRQLIETWLENSGTTILPTVQAASVFCPLELEQCLLRQLEDLGLDCPDHPVEYNYVDDTQQVELTIDMVLLELNPSYGTRAQTPGEHLPFVREEEWENANNGANEGDAEDDNYGSAEDVELSASPSRRWIMERCMSHYRGEDDRGSSDGLTSDDDRASTPAPRSSSSSTLSDSYAFEVLTVYSDSGNSWKTERASSETAEEVGSDGERMGCAEPRDAHEGSDLRVAPSPGESAPSDAETVGGSDEGCTTAARHFQLKAETAQQVPDVGPAWKLAPRALINKAVGPLVGSCAAYCNPRLLEASILAQRKDILRDLGLVMDNPPNFPSSSGRPSG</sequence>
<accession>A0A0C3QAX8</accession>
<name>A0A0C3QAX8_9AGAM</name>
<gene>
    <name evidence="2" type="ORF">M407DRAFT_29035</name>
</gene>
<reference evidence="3" key="2">
    <citation type="submission" date="2015-01" db="EMBL/GenBank/DDBJ databases">
        <title>Evolutionary Origins and Diversification of the Mycorrhizal Mutualists.</title>
        <authorList>
            <consortium name="DOE Joint Genome Institute"/>
            <consortium name="Mycorrhizal Genomics Consortium"/>
            <person name="Kohler A."/>
            <person name="Kuo A."/>
            <person name="Nagy L.G."/>
            <person name="Floudas D."/>
            <person name="Copeland A."/>
            <person name="Barry K.W."/>
            <person name="Cichocki N."/>
            <person name="Veneault-Fourrey C."/>
            <person name="LaButti K."/>
            <person name="Lindquist E.A."/>
            <person name="Lipzen A."/>
            <person name="Lundell T."/>
            <person name="Morin E."/>
            <person name="Murat C."/>
            <person name="Riley R."/>
            <person name="Ohm R."/>
            <person name="Sun H."/>
            <person name="Tunlid A."/>
            <person name="Henrissat B."/>
            <person name="Grigoriev I.V."/>
            <person name="Hibbett D.S."/>
            <person name="Martin F."/>
        </authorList>
    </citation>
    <scope>NUCLEOTIDE SEQUENCE [LARGE SCALE GENOMIC DNA]</scope>
    <source>
        <strain evidence="3">MUT 4182</strain>
    </source>
</reference>
<dbReference type="OrthoDB" id="10476858at2759"/>
<dbReference type="AlphaFoldDB" id="A0A0C3QAX8"/>
<dbReference type="Proteomes" id="UP000054248">
    <property type="component" value="Unassembled WGS sequence"/>
</dbReference>
<feature type="compositionally biased region" description="Low complexity" evidence="1">
    <location>
        <begin position="178"/>
        <end position="190"/>
    </location>
</feature>
<evidence type="ECO:0000256" key="1">
    <source>
        <dbReference type="SAM" id="MobiDB-lite"/>
    </source>
</evidence>
<dbReference type="EMBL" id="KN823140">
    <property type="protein sequence ID" value="KIO21379.1"/>
    <property type="molecule type" value="Genomic_DNA"/>
</dbReference>
<reference evidence="2 3" key="1">
    <citation type="submission" date="2014-04" db="EMBL/GenBank/DDBJ databases">
        <authorList>
            <consortium name="DOE Joint Genome Institute"/>
            <person name="Kuo A."/>
            <person name="Girlanda M."/>
            <person name="Perotto S."/>
            <person name="Kohler A."/>
            <person name="Nagy L.G."/>
            <person name="Floudas D."/>
            <person name="Copeland A."/>
            <person name="Barry K.W."/>
            <person name="Cichocki N."/>
            <person name="Veneault-Fourrey C."/>
            <person name="LaButti K."/>
            <person name="Lindquist E.A."/>
            <person name="Lipzen A."/>
            <person name="Lundell T."/>
            <person name="Morin E."/>
            <person name="Murat C."/>
            <person name="Sun H."/>
            <person name="Tunlid A."/>
            <person name="Henrissat B."/>
            <person name="Grigoriev I.V."/>
            <person name="Hibbett D.S."/>
            <person name="Martin F."/>
            <person name="Nordberg H.P."/>
            <person name="Cantor M.N."/>
            <person name="Hua S.X."/>
        </authorList>
    </citation>
    <scope>NUCLEOTIDE SEQUENCE [LARGE SCALE GENOMIC DNA]</scope>
    <source>
        <strain evidence="2 3">MUT 4182</strain>
    </source>
</reference>
<feature type="region of interest" description="Disordered" evidence="1">
    <location>
        <begin position="120"/>
        <end position="142"/>
    </location>
</feature>
<feature type="region of interest" description="Disordered" evidence="1">
    <location>
        <begin position="207"/>
        <end position="266"/>
    </location>
</feature>
<proteinExistence type="predicted"/>
<feature type="compositionally biased region" description="Basic and acidic residues" evidence="1">
    <location>
        <begin position="225"/>
        <end position="242"/>
    </location>
</feature>
<feature type="compositionally biased region" description="Acidic residues" evidence="1">
    <location>
        <begin position="126"/>
        <end position="140"/>
    </location>
</feature>
<organism evidence="2 3">
    <name type="scientific">Tulasnella calospora MUT 4182</name>
    <dbReference type="NCBI Taxonomy" id="1051891"/>
    <lineage>
        <taxon>Eukaryota</taxon>
        <taxon>Fungi</taxon>
        <taxon>Dikarya</taxon>
        <taxon>Basidiomycota</taxon>
        <taxon>Agaricomycotina</taxon>
        <taxon>Agaricomycetes</taxon>
        <taxon>Cantharellales</taxon>
        <taxon>Tulasnellaceae</taxon>
        <taxon>Tulasnella</taxon>
    </lineage>
</organism>